<reference evidence="2" key="1">
    <citation type="submission" date="2021-08" db="EMBL/GenBank/DDBJ databases">
        <title>WGS assembly of Ceratopteris richardii.</title>
        <authorList>
            <person name="Marchant D.B."/>
            <person name="Chen G."/>
            <person name="Jenkins J."/>
            <person name="Shu S."/>
            <person name="Leebens-Mack J."/>
            <person name="Grimwood J."/>
            <person name="Schmutz J."/>
            <person name="Soltis P."/>
            <person name="Soltis D."/>
            <person name="Chen Z.-H."/>
        </authorList>
    </citation>
    <scope>NUCLEOTIDE SEQUENCE</scope>
    <source>
        <strain evidence="2">Whitten #5841</strain>
        <tissue evidence="2">Leaf</tissue>
    </source>
</reference>
<dbReference type="EMBL" id="CM035419">
    <property type="protein sequence ID" value="KAH7416345.1"/>
    <property type="molecule type" value="Genomic_DNA"/>
</dbReference>
<protein>
    <submittedName>
        <fullName evidence="2">Uncharacterized protein</fullName>
    </submittedName>
</protein>
<feature type="coiled-coil region" evidence="1">
    <location>
        <begin position="218"/>
        <end position="245"/>
    </location>
</feature>
<proteinExistence type="predicted"/>
<feature type="coiled-coil region" evidence="1">
    <location>
        <begin position="804"/>
        <end position="845"/>
    </location>
</feature>
<feature type="coiled-coil region" evidence="1">
    <location>
        <begin position="944"/>
        <end position="971"/>
    </location>
</feature>
<sequence>MITREAEMEIPLSQGLNDSCDDKFLETLPYMHGDGVNSWQSENNIMVFNDKVGPEKEGTPDKLIIKSHLYNASDFNQLPSDKDSSCSSYECLVPTKSIEKVQDILQKKGISEYASLSKKSYAHSKSLTSSPRTDLWQESGMESNLIHVLKRQIQSLALKEQEVEQTLSKERIENLVSKVEEEVEFEGMFEDLCMRFKTEGEFMAIERRERDWERERREVRLEEEVELLRNRVELLQEEIKIAHEERDRAICGQIERHALVDFCQLSPGSNVHSLSRTHDTDNQVDDKVFSLTDGCDGELFSKGGNPSRILRETPCQAEENAKRDHKLLEDTFREEQQHWIEREQLLKNQICGLEEEVSSMRATLEEKDSIISSEMERRKQYGLEVDKVTALRREGNMVHCSVIHRLNVVEGLLSKIADKLKYLETLNFDGESEAAALVSEMLSDLDAVGPCGQTWLVQDELQDTLLGKEQLLEKPSEECLACFDSKEEELYATSYVEKRLIDSLASCKTHLCNLKRQLEVYRTGSVDDSDLEGSSVSEGKPQDAVKGADACCGYGQGLINDIFKEIGHLSRELRKEQDKRDKYRADMSLLTQELKDERDEWKAKVSNTHCLMEDLRKQIKTKEIQIEQEQKQMDLLLESKDAETDHLKTLLKSKDVESERVLQKFKEELELMQEEVQKERRERENVMDTHFSSRRKLIQEMKEKEARWQKDIEEMVQEMEQLRREIDEKNQIISNLSKDLRRFELNINENIIREDGRNSLIRISEDVSNVFTDSAKNDSAFIKSATSGNCDRKDAEWQQLIGKISGFDKQIAEAMLAIQSLKEELNVKEKELQRARLERDSERKAVWIHDQVQANDVENSNDILRRDDEDQLAPRDNEDLIKLLQVERADTADAISILQGAVRELQWALKHYIGKQDFSSFELNRGPQSFSLKGELVKVHASHLEELDAYILELKLKVEEAEKRARTAEVALAVNAAKNSARGTVSTSSFTKIGKEWVGNSQLRQGEPCSAPGTVRWVGGAHGYQTHHSARRQSKIRGDVLHGSDFKDSRQDRTWSGDTLGNSQVWDLHAGSAGLDTASNNNSSGWMTLRSATDDSLIMQDSFQQPSLTLAVSTPPPRSQRRWVVDALWLENVRKEQASLKHQLDIERQRVSALKQVYFRLLYVKTLVD</sequence>
<gene>
    <name evidence="2" type="ORF">KP509_14G087000</name>
</gene>
<feature type="coiled-coil region" evidence="1">
    <location>
        <begin position="566"/>
        <end position="746"/>
    </location>
</feature>
<dbReference type="OrthoDB" id="1931000at2759"/>
<organism evidence="2 3">
    <name type="scientific">Ceratopteris richardii</name>
    <name type="common">Triangle waterfern</name>
    <dbReference type="NCBI Taxonomy" id="49495"/>
    <lineage>
        <taxon>Eukaryota</taxon>
        <taxon>Viridiplantae</taxon>
        <taxon>Streptophyta</taxon>
        <taxon>Embryophyta</taxon>
        <taxon>Tracheophyta</taxon>
        <taxon>Polypodiopsida</taxon>
        <taxon>Polypodiidae</taxon>
        <taxon>Polypodiales</taxon>
        <taxon>Pteridineae</taxon>
        <taxon>Pteridaceae</taxon>
        <taxon>Parkerioideae</taxon>
        <taxon>Ceratopteris</taxon>
    </lineage>
</organism>
<dbReference type="Proteomes" id="UP000825935">
    <property type="component" value="Chromosome 14"/>
</dbReference>
<evidence type="ECO:0000313" key="3">
    <source>
        <dbReference type="Proteomes" id="UP000825935"/>
    </source>
</evidence>
<dbReference type="OMA" id="WTHELPA"/>
<keyword evidence="3" id="KW-1185">Reference proteome</keyword>
<comment type="caution">
    <text evidence="2">The sequence shown here is derived from an EMBL/GenBank/DDBJ whole genome shotgun (WGS) entry which is preliminary data.</text>
</comment>
<name>A0A8T2TDU7_CERRI</name>
<evidence type="ECO:0000256" key="1">
    <source>
        <dbReference type="SAM" id="Coils"/>
    </source>
</evidence>
<accession>A0A8T2TDU7</accession>
<keyword evidence="1" id="KW-0175">Coiled coil</keyword>
<dbReference type="AlphaFoldDB" id="A0A8T2TDU7"/>
<evidence type="ECO:0000313" key="2">
    <source>
        <dbReference type="EMBL" id="KAH7416345.1"/>
    </source>
</evidence>